<evidence type="ECO:0000313" key="1">
    <source>
        <dbReference type="EMBL" id="ORY66647.1"/>
    </source>
</evidence>
<evidence type="ECO:0008006" key="3">
    <source>
        <dbReference type="Google" id="ProtNLM"/>
    </source>
</evidence>
<comment type="caution">
    <text evidence="1">The sequence shown here is derived from an EMBL/GenBank/DDBJ whole genome shotgun (WGS) entry which is preliminary data.</text>
</comment>
<dbReference type="InParanoid" id="A0A1Y2E5D1"/>
<evidence type="ECO:0000313" key="2">
    <source>
        <dbReference type="Proteomes" id="UP000193467"/>
    </source>
</evidence>
<dbReference type="Proteomes" id="UP000193467">
    <property type="component" value="Unassembled WGS sequence"/>
</dbReference>
<keyword evidence="2" id="KW-1185">Reference proteome</keyword>
<gene>
    <name evidence="1" type="ORF">BCR35DRAFT_308512</name>
</gene>
<dbReference type="STRING" id="106004.A0A1Y2E5D1"/>
<dbReference type="SUPFAM" id="SSF50475">
    <property type="entry name" value="FMN-binding split barrel"/>
    <property type="match status" value="1"/>
</dbReference>
<dbReference type="PANTHER" id="PTHR34071">
    <property type="entry name" value="5-NITROIMIDAZOLE ANTIBIOTICS RESISTANCE PROTEIN, NIMA-FAMILY-RELATED PROTEIN-RELATED"/>
    <property type="match status" value="1"/>
</dbReference>
<dbReference type="AlphaFoldDB" id="A0A1Y2E5D1"/>
<dbReference type="EMBL" id="MCGR01000063">
    <property type="protein sequence ID" value="ORY66647.1"/>
    <property type="molecule type" value="Genomic_DNA"/>
</dbReference>
<dbReference type="InterPro" id="IPR024747">
    <property type="entry name" value="Pyridox_Oxase-rel"/>
</dbReference>
<dbReference type="InterPro" id="IPR012349">
    <property type="entry name" value="Split_barrel_FMN-bd"/>
</dbReference>
<proteinExistence type="predicted"/>
<sequence>MSEETTFDKSDLNTVKRYRHRAAYDKETIYGIVKAATVLHVAFVDREGLPQCIPMVGALEQTADGEDYIYLHGASVSRFIKTNEEAPMCITATVVDGYILSLTPYSHDCQFRCAVLHGQTFPFSEEYDGDVEAARLAALVQITNAVCPDRYQHTRVPPTPAELKSTGVLRFRIESASAKINTGGASDNATVSESSALLLRDSFLLRRPSLPSYAPILLSFFHSRTLC</sequence>
<accession>A0A1Y2E5D1</accession>
<reference evidence="1 2" key="1">
    <citation type="submission" date="2016-07" db="EMBL/GenBank/DDBJ databases">
        <title>Pervasive Adenine N6-methylation of Active Genes in Fungi.</title>
        <authorList>
            <consortium name="DOE Joint Genome Institute"/>
            <person name="Mondo S.J."/>
            <person name="Dannebaum R.O."/>
            <person name="Kuo R.C."/>
            <person name="Labutti K."/>
            <person name="Haridas S."/>
            <person name="Kuo A."/>
            <person name="Salamov A."/>
            <person name="Ahrendt S.R."/>
            <person name="Lipzen A."/>
            <person name="Sullivan W."/>
            <person name="Andreopoulos W.B."/>
            <person name="Clum A."/>
            <person name="Lindquist E."/>
            <person name="Daum C."/>
            <person name="Ramamoorthy G.K."/>
            <person name="Gryganskyi A."/>
            <person name="Culley D."/>
            <person name="Magnuson J.K."/>
            <person name="James T.Y."/>
            <person name="O'Malley M.A."/>
            <person name="Stajich J.E."/>
            <person name="Spatafora J.W."/>
            <person name="Visel A."/>
            <person name="Grigoriev I.V."/>
        </authorList>
    </citation>
    <scope>NUCLEOTIDE SEQUENCE [LARGE SCALE GENOMIC DNA]</scope>
    <source>
        <strain evidence="1 2">62-1032</strain>
    </source>
</reference>
<organism evidence="1 2">
    <name type="scientific">Leucosporidium creatinivorum</name>
    <dbReference type="NCBI Taxonomy" id="106004"/>
    <lineage>
        <taxon>Eukaryota</taxon>
        <taxon>Fungi</taxon>
        <taxon>Dikarya</taxon>
        <taxon>Basidiomycota</taxon>
        <taxon>Pucciniomycotina</taxon>
        <taxon>Microbotryomycetes</taxon>
        <taxon>Leucosporidiales</taxon>
        <taxon>Leucosporidium</taxon>
    </lineage>
</organism>
<protein>
    <recommendedName>
        <fullName evidence="3">Pyridoxamine 5'-phosphate oxidase family protein</fullName>
    </recommendedName>
</protein>
<dbReference type="PANTHER" id="PTHR34071:SF2">
    <property type="entry name" value="FLAVIN-NUCLEOTIDE-BINDING PROTEIN"/>
    <property type="match status" value="1"/>
</dbReference>
<dbReference type="Pfam" id="PF12900">
    <property type="entry name" value="Pyridox_ox_2"/>
    <property type="match status" value="1"/>
</dbReference>
<dbReference type="OrthoDB" id="444432at2759"/>
<name>A0A1Y2E5D1_9BASI</name>
<dbReference type="Gene3D" id="2.30.110.10">
    <property type="entry name" value="Electron Transport, Fmn-binding Protein, Chain A"/>
    <property type="match status" value="1"/>
</dbReference>